<dbReference type="Proteomes" id="UP000474758">
    <property type="component" value="Unassembled WGS sequence"/>
</dbReference>
<dbReference type="EMBL" id="JAALFE010000026">
    <property type="protein sequence ID" value="NGQ92959.1"/>
    <property type="molecule type" value="Genomic_DNA"/>
</dbReference>
<dbReference type="RefSeq" id="WP_084684240.1">
    <property type="nucleotide sequence ID" value="NZ_JAALFE010000026.1"/>
</dbReference>
<comment type="caution">
    <text evidence="1">The sequence shown here is derived from an EMBL/GenBank/DDBJ whole genome shotgun (WGS) entry which is preliminary data.</text>
</comment>
<accession>A0A6M1TRP7</accession>
<gene>
    <name evidence="1" type="ORF">G5V65_18870</name>
</gene>
<organism evidence="1 2">
    <name type="scientific">Paragemmobacter kunshanensis</name>
    <dbReference type="NCBI Taxonomy" id="2583234"/>
    <lineage>
        <taxon>Bacteria</taxon>
        <taxon>Pseudomonadati</taxon>
        <taxon>Pseudomonadota</taxon>
        <taxon>Alphaproteobacteria</taxon>
        <taxon>Rhodobacterales</taxon>
        <taxon>Paracoccaceae</taxon>
        <taxon>Paragemmobacter</taxon>
    </lineage>
</organism>
<keyword evidence="2" id="KW-1185">Reference proteome</keyword>
<proteinExistence type="predicted"/>
<evidence type="ECO:0000313" key="2">
    <source>
        <dbReference type="Proteomes" id="UP000474758"/>
    </source>
</evidence>
<reference evidence="1 2" key="1">
    <citation type="submission" date="2020-02" db="EMBL/GenBank/DDBJ databases">
        <title>Rhodobacter translucens sp. nov., a novel bacterium isolated from activated sludge.</title>
        <authorList>
            <person name="Liu J."/>
        </authorList>
    </citation>
    <scope>NUCLEOTIDE SEQUENCE [LARGE SCALE GENOMIC DNA]</scope>
    <source>
        <strain evidence="1 2">HX-7-19</strain>
    </source>
</reference>
<evidence type="ECO:0000313" key="1">
    <source>
        <dbReference type="EMBL" id="NGQ92959.1"/>
    </source>
</evidence>
<dbReference type="NCBIfam" id="TIGR02459">
    <property type="entry name" value="CbtB"/>
    <property type="match status" value="1"/>
</dbReference>
<dbReference type="AlphaFoldDB" id="A0A6M1TRP7"/>
<protein>
    <submittedName>
        <fullName evidence="1">CbtB-domain containing protein</fullName>
    </submittedName>
</protein>
<dbReference type="Pfam" id="PF09489">
    <property type="entry name" value="CbtB"/>
    <property type="match status" value="1"/>
</dbReference>
<dbReference type="InterPro" id="IPR012667">
    <property type="entry name" value="CbtB_put"/>
</dbReference>
<sequence length="56" mass="5811">MTTSTLAVSPSNASLRPVLLSAVFGAALLFFAGFSQPDALHAATHDTRHATGFPCH</sequence>
<name>A0A6M1TRP7_9RHOB</name>